<dbReference type="Gene3D" id="1.10.150.520">
    <property type="match status" value="1"/>
</dbReference>
<dbReference type="NCBIfam" id="TIGR01509">
    <property type="entry name" value="HAD-SF-IA-v3"/>
    <property type="match status" value="1"/>
</dbReference>
<dbReference type="Gene3D" id="3.40.50.1000">
    <property type="entry name" value="HAD superfamily/HAD-like"/>
    <property type="match status" value="1"/>
</dbReference>
<accession>A0AAU7VMF5</accession>
<gene>
    <name evidence="4" type="ORF">PRVXT_000353</name>
</gene>
<dbReference type="EC" id="3.1.3.-" evidence="4"/>
<evidence type="ECO:0000313" key="4">
    <source>
        <dbReference type="EMBL" id="XBX75243.1"/>
    </source>
</evidence>
<name>A0AAU7VMF5_9FIRM</name>
<dbReference type="PANTHER" id="PTHR46470">
    <property type="entry name" value="N-ACYLNEURAMINATE-9-PHOSPHATASE"/>
    <property type="match status" value="1"/>
</dbReference>
<dbReference type="InterPro" id="IPR036412">
    <property type="entry name" value="HAD-like_sf"/>
</dbReference>
<dbReference type="InterPro" id="IPR051400">
    <property type="entry name" value="HAD-like_hydrolase"/>
</dbReference>
<reference evidence="4" key="1">
    <citation type="journal article" date="2013" name="Extremophiles">
        <title>Proteinivorax tanatarense gen. nov., sp. nov., an anaerobic, haloalkaliphilic, proteolytic bacterium isolated from a decaying algal bloom, and proposal of Proteinivoraceae fam. nov.</title>
        <authorList>
            <person name="Kevbrin V."/>
            <person name="Boltyanskaya Y."/>
            <person name="Zhilina T."/>
            <person name="Kolganova T."/>
            <person name="Lavrentjeva E."/>
            <person name="Kuznetsov B."/>
        </authorList>
    </citation>
    <scope>NUCLEOTIDE SEQUENCE</scope>
    <source>
        <strain evidence="4">Z-910T</strain>
    </source>
</reference>
<dbReference type="InterPro" id="IPR023214">
    <property type="entry name" value="HAD_sf"/>
</dbReference>
<dbReference type="SFLD" id="SFLDG01129">
    <property type="entry name" value="C1.5:_HAD__Beta-PGM__Phosphata"/>
    <property type="match status" value="1"/>
</dbReference>
<dbReference type="NCBIfam" id="TIGR01549">
    <property type="entry name" value="HAD-SF-IA-v1"/>
    <property type="match status" value="1"/>
</dbReference>
<evidence type="ECO:0000256" key="3">
    <source>
        <dbReference type="ARBA" id="ARBA00022842"/>
    </source>
</evidence>
<dbReference type="SFLD" id="SFLDS00003">
    <property type="entry name" value="Haloacid_Dehalogenase"/>
    <property type="match status" value="1"/>
</dbReference>
<evidence type="ECO:0000256" key="1">
    <source>
        <dbReference type="ARBA" id="ARBA00001946"/>
    </source>
</evidence>
<protein>
    <submittedName>
        <fullName evidence="4">HAD family hydrolase</fullName>
        <ecNumber evidence="4">3.1.3.-</ecNumber>
    </submittedName>
</protein>
<evidence type="ECO:0000256" key="2">
    <source>
        <dbReference type="ARBA" id="ARBA00022801"/>
    </source>
</evidence>
<dbReference type="InterPro" id="IPR041492">
    <property type="entry name" value="HAD_2"/>
</dbReference>
<dbReference type="Pfam" id="PF13419">
    <property type="entry name" value="HAD_2"/>
    <property type="match status" value="1"/>
</dbReference>
<organism evidence="4">
    <name type="scientific">Proteinivorax tanatarense</name>
    <dbReference type="NCBI Taxonomy" id="1260629"/>
    <lineage>
        <taxon>Bacteria</taxon>
        <taxon>Bacillati</taxon>
        <taxon>Bacillota</taxon>
        <taxon>Clostridia</taxon>
        <taxon>Eubacteriales</taxon>
        <taxon>Proteinivoracaceae</taxon>
        <taxon>Proteinivorax</taxon>
    </lineage>
</organism>
<reference evidence="4" key="2">
    <citation type="submission" date="2024-06" db="EMBL/GenBank/DDBJ databases">
        <authorList>
            <person name="Petrova K.O."/>
            <person name="Toshchakov S.V."/>
            <person name="Boltjanskaja Y.V."/>
            <person name="Kevbrin V."/>
        </authorList>
    </citation>
    <scope>NUCLEOTIDE SEQUENCE</scope>
    <source>
        <strain evidence="4">Z-910T</strain>
    </source>
</reference>
<dbReference type="InterPro" id="IPR006439">
    <property type="entry name" value="HAD-SF_hydro_IA"/>
</dbReference>
<comment type="cofactor">
    <cofactor evidence="1">
        <name>Mg(2+)</name>
        <dbReference type="ChEBI" id="CHEBI:18420"/>
    </cofactor>
</comment>
<dbReference type="SUPFAM" id="SSF56784">
    <property type="entry name" value="HAD-like"/>
    <property type="match status" value="1"/>
</dbReference>
<dbReference type="AlphaFoldDB" id="A0AAU7VMF5"/>
<dbReference type="RefSeq" id="WP_350343988.1">
    <property type="nucleotide sequence ID" value="NZ_CP158367.1"/>
</dbReference>
<keyword evidence="3" id="KW-0460">Magnesium</keyword>
<dbReference type="EMBL" id="CP158367">
    <property type="protein sequence ID" value="XBX75243.1"/>
    <property type="molecule type" value="Genomic_DNA"/>
</dbReference>
<dbReference type="GO" id="GO:0044281">
    <property type="term" value="P:small molecule metabolic process"/>
    <property type="evidence" value="ECO:0007669"/>
    <property type="project" value="UniProtKB-ARBA"/>
</dbReference>
<sequence length="244" mass="28282">MIVLYKIDGVFFDFDNTIVDYRKADKKALNSVVDILKRDIDADEFIEVSGEKIMEFHGLVDKGAENPINMHKYRLQHTLQHFSLKWEDRYLYTYLNQYIESTVCYPNVDDVLKLLYGNVRLGIVTNAYDSKEQRQRIRQTGLEEYFDDIVVCSDIGAYKPSKEAFLHLVSKYNFDPLSCLYIGDSEKYDIKGAKNAGLKTIKILHGRPQNNSTADFICEDFEELLGLLKVLVAGLEYCNYHRKS</sequence>
<proteinExistence type="predicted"/>
<keyword evidence="2 4" id="KW-0378">Hydrolase</keyword>
<dbReference type="GO" id="GO:0016787">
    <property type="term" value="F:hydrolase activity"/>
    <property type="evidence" value="ECO:0007669"/>
    <property type="project" value="UniProtKB-KW"/>
</dbReference>